<dbReference type="InterPro" id="IPR003034">
    <property type="entry name" value="SAP_dom"/>
</dbReference>
<sequence length="2355" mass="266850">MPCGANSKLKLLALVATSFFLIRIYHDAVFRPIPHEWNRPQGSTVTKYMSKMQREQWCHPCSGILCIIAWIASPTCLVKVFLNGRWLLPSKVDLGWGVYNRPLQDLCMTPTIILAFSGLIFGIIGPEFVTMTNALTYTTLAGLICLPNLMSTRRLFGVLTLCSLFSTTMALQTADDVTLQTISLRLLQALHALEWLWQNPFLPTLALQYLVGTFSQTWRNFSVHQKMAALMLQPIFYFISATPGFDLLVAGAAVAFYKTNWITRFGSIIIVTVVAVLNPISLTTLGGAVIIERATIYKSKVQNREWNFGNIVTRTAGFACVFNMVYTIFCPTNLTVSVFTFILALSGLNWYYDPFSDDIWSLIFENTSLWCVFVCGLFHGEQVTKLNLVECDPKFYKLFKVNGRTDGEASNYWRICEISKRCERLKVEVATPERPKFLNKFSDHYTTPYGRVLNLNFHRGVTKHGFTVLGQKKKKNDRESCRKMPKLYGPLLIFLTSTSLWMLEFTPALALCVTLPILVIGYYLTPGAIDCLEFFGKRYSVQLTSSEKELDDNWDAILERNSVSGRSDVTTCTFNLPPKSPSHLQKFGRAAVNYDSRSGLDFMAVTQRGIARSQRLYGGQDIQMSTSKMHSEHVYQPTPKDAMVREYKNLFLKQVPVDEKYVDLDTNLVERKRKINFLVKKYRNTRKQLQETTKELYSTKETFDAFMARTIERLPVPTKPPKGTPPGPSGGTDLIVPSEAVDYMTRTVDDLRKELAKRGLPLKGSKTELSRRLKRDDLVIKSDGFCSDEGPPSPPIKRLNPEDPISPHYYTSRDSSPGFDVPDGKKSDDEVEAEYQRIIAQQAQEPHEQKQSIKSKTPDVFSSDEDLPGGPKVEMETMAQKMERIDPNYHPRQKQWKKFVANFRSGVTCGLINEPTYMLSAFSGILTFVASLCMLIMNVFITPVLICFIILLCVTRGNANEVAVDHSMGFTFMKGLFTNFKGATDFRKYLAYQLAPELTTAGSKLTFSGDEVVQLTEYIKDFQLTNDCDWWCQAENIMNGGMTIIGTVLIISFFFYYACFIARIFRSRCLWCVILISAFVSMEFHVPMLLSTMLSVAVVNAYQYWYDRTSTLDFVTVLALHLPFTVACNLLDYAIDQYNFLPFWRCRVDLLQLSVTMLACGAVMGMIWMVEFRKSRLGRGTYIITKDENGRLLSKNVSFGKIGQFLIGNVAGDLLVPTSMVTEATQTFWQKNKAIIERFGAMNEDGEPTRRFVQQIFQNSLRQGNLDELLDAMNEGKDMPTSVLTTVKKTVPMQCLGSIHQGQTPISNAWIAQLGKKRFCVANAHGVCIGDVKNQVFIEHKDDAFVAAAGLTYTFDGIKHFPIKVVTWDAKADIAICSIDDSFDSVYSGPGLQTGPLTIGKAYIWCGCAPPLATGLSRFFYNVTAAPKGQVYCSPGQYGDSGSILIDNQAKVVAMKYGILANSSTTISELGFFVPVDGLAKIPQILKEKHDFGLGNKVAATKILSQEILESPDHEEFLRNYLATTDDMWTTLNQYIAKKDFEGLNAFVDEMSTDAGHLKSLQKMLSGKVLLQKGKRLLRDDQHKGDPVVVKLQEEMSRIKHEIKSYQALLEDPFEPKTEADKELKAQIDEAKLKYDGLKKQWEESHPVTAERKRICTKLGELGQRKHQLRLELDVLVGDESAESRDYSKQLKHNLKLCNDATNKIAEMLRHGKDGIDAMLDDVLTKSRMPENLKQIRYPLWFQDPDTKHFHTWISDTEEIVTEKHPAFHDDIMKRAEEFGHTIGQWRRRIQRAGVSKQWFDQTKEQMRKLMTSGLVSDIKHWVQRLLYAPERCMRRIVCPDCGENIVCDKEVHNKCSDYLCKQLVRHLTTCLGHIGDVGTITIGGNLFTLNGPNLVNDEQVVCPLRTANPKHICFRHDIDSGDDKFQAKKGHYYKITLVDGTVIWVFKECANQLAKMRKYNAYPSEDIEKGFAAHNDRLSMLENEMMSCIDRIKSFDTRMEQSTKTTLNLVNAVRTDLSTLGNNLAGSIDVVRSEVHAPRDVERHDLTALLTEIKNQQHIIKQMPTHNDIKQICAEMMQSNQKRVTWDTSLRKATSLSDLDLDGNGFKGSNHQSLEDMKRLIKPITRPKSQPNAQMEEINQSTIKNWNLLDWDVQMEQPQEKRERPKRRGKTKASSDDSDAEQREERAQLFFSTRGNFHDSMVDDCHCPKCQCEPDCLCAVCSGNYCIWCNTDDHSTVNCKHAFNKQCTGCDKKLPNWWEDTIPRRGEDLPKKLCCMKATKCGICMNEGHLSLSCPIIRHATISTNLEKKEVNTGGLNPKILRSLILPGVVGNGNGNRNGRDRIPRKKEAVKRNF</sequence>
<dbReference type="Gene3D" id="1.10.720.30">
    <property type="entry name" value="SAP domain"/>
    <property type="match status" value="1"/>
</dbReference>
<feature type="transmembrane region" description="Helical" evidence="4">
    <location>
        <begin position="62"/>
        <end position="82"/>
    </location>
</feature>
<feature type="region of interest" description="Disordered" evidence="3">
    <location>
        <begin position="714"/>
        <end position="736"/>
    </location>
</feature>
<feature type="transmembrane region" description="Helical" evidence="4">
    <location>
        <begin position="1037"/>
        <end position="1057"/>
    </location>
</feature>
<keyword evidence="1" id="KW-0378">Hydrolase</keyword>
<feature type="region of interest" description="Disordered" evidence="3">
    <location>
        <begin position="2333"/>
        <end position="2355"/>
    </location>
</feature>
<feature type="transmembrane region" description="Helical" evidence="4">
    <location>
        <begin position="103"/>
        <end position="124"/>
    </location>
</feature>
<keyword evidence="4" id="KW-0472">Membrane</keyword>
<evidence type="ECO:0000313" key="6">
    <source>
        <dbReference type="EMBL" id="AVM87128.1"/>
    </source>
</evidence>
<feature type="transmembrane region" description="Helical" evidence="4">
    <location>
        <begin position="925"/>
        <end position="952"/>
    </location>
</feature>
<feature type="region of interest" description="Disordered" evidence="3">
    <location>
        <begin position="2157"/>
        <end position="2185"/>
    </location>
</feature>
<feature type="transmembrane region" description="Helical" evidence="4">
    <location>
        <begin position="484"/>
        <end position="502"/>
    </location>
</feature>
<reference evidence="6" key="1">
    <citation type="journal article" date="2018" name="Nature">
        <title>The evolutionary history of vertebrate RNA viruses.</title>
        <authorList>
            <person name="Shi M."/>
            <person name="Lin X.D."/>
            <person name="Chen X."/>
            <person name="Tian J.H."/>
            <person name="Chen L.J."/>
            <person name="Li K."/>
            <person name="Wang W."/>
            <person name="Eden J.S."/>
            <person name="Shen J.J."/>
            <person name="Liu L."/>
            <person name="Holmes E.C."/>
            <person name="Zhang Y.Z."/>
        </authorList>
    </citation>
    <scope>NUCLEOTIDE SEQUENCE</scope>
    <source>
        <strain evidence="6">LPXYF118785</strain>
    </source>
</reference>
<feature type="region of interest" description="Disordered" evidence="3">
    <location>
        <begin position="782"/>
        <end position="869"/>
    </location>
</feature>
<feature type="transmembrane region" description="Helical" evidence="4">
    <location>
        <begin position="1114"/>
        <end position="1135"/>
    </location>
</feature>
<feature type="transmembrane region" description="Helical" evidence="4">
    <location>
        <begin position="268"/>
        <end position="291"/>
    </location>
</feature>
<protein>
    <recommendedName>
        <fullName evidence="5">SAP domain-containing protein</fullName>
    </recommendedName>
</protein>
<evidence type="ECO:0000259" key="5">
    <source>
        <dbReference type="PROSITE" id="PS50800"/>
    </source>
</evidence>
<feature type="transmembrane region" description="Helical" evidence="4">
    <location>
        <begin position="235"/>
        <end position="256"/>
    </location>
</feature>
<dbReference type="SMART" id="SM00513">
    <property type="entry name" value="SAP"/>
    <property type="match status" value="1"/>
</dbReference>
<dbReference type="EMBL" id="MG599875">
    <property type="protein sequence ID" value="AVM87128.1"/>
    <property type="molecule type" value="Genomic_RNA"/>
</dbReference>
<proteinExistence type="predicted"/>
<feature type="compositionally biased region" description="Pro residues" evidence="3">
    <location>
        <begin position="717"/>
        <end position="728"/>
    </location>
</feature>
<evidence type="ECO:0000256" key="3">
    <source>
        <dbReference type="SAM" id="MobiDB-lite"/>
    </source>
</evidence>
<feature type="transmembrane region" description="Helical" evidence="4">
    <location>
        <begin position="1147"/>
        <end position="1170"/>
    </location>
</feature>
<dbReference type="InterPro" id="IPR036361">
    <property type="entry name" value="SAP_dom_sf"/>
</dbReference>
<evidence type="ECO:0000256" key="1">
    <source>
        <dbReference type="ARBA" id="ARBA00022801"/>
    </source>
</evidence>
<evidence type="ECO:0000256" key="4">
    <source>
        <dbReference type="SAM" id="Phobius"/>
    </source>
</evidence>
<feature type="domain" description="SAP" evidence="5">
    <location>
        <begin position="743"/>
        <end position="777"/>
    </location>
</feature>
<name>A0A2P1GMC2_9VIRU</name>
<feature type="transmembrane region" description="Helical" evidence="4">
    <location>
        <begin position="1069"/>
        <end position="1102"/>
    </location>
</feature>
<dbReference type="InterPro" id="IPR009003">
    <property type="entry name" value="Peptidase_S1_PA"/>
</dbReference>
<keyword evidence="4" id="KW-1133">Transmembrane helix</keyword>
<keyword evidence="2" id="KW-0175">Coiled coil</keyword>
<feature type="compositionally biased region" description="Basic and acidic residues" evidence="3">
    <location>
        <begin position="2339"/>
        <end position="2355"/>
    </location>
</feature>
<organism evidence="6">
    <name type="scientific">Hainan astro-like virus 1</name>
    <dbReference type="NCBI Taxonomy" id="2116149"/>
    <lineage>
        <taxon>Viruses</taxon>
        <taxon>Riboviria</taxon>
    </lineage>
</organism>
<dbReference type="SUPFAM" id="SSF50494">
    <property type="entry name" value="Trypsin-like serine proteases"/>
    <property type="match status" value="1"/>
</dbReference>
<feature type="transmembrane region" description="Helical" evidence="4">
    <location>
        <begin position="508"/>
        <end position="529"/>
    </location>
</feature>
<dbReference type="PROSITE" id="PS50800">
    <property type="entry name" value="SAP"/>
    <property type="match status" value="1"/>
</dbReference>
<dbReference type="Pfam" id="PF02037">
    <property type="entry name" value="SAP"/>
    <property type="match status" value="1"/>
</dbReference>
<accession>A0A2P1GMC2</accession>
<dbReference type="GO" id="GO:0016787">
    <property type="term" value="F:hydrolase activity"/>
    <property type="evidence" value="ECO:0007669"/>
    <property type="project" value="UniProtKB-KW"/>
</dbReference>
<dbReference type="SUPFAM" id="SSF68906">
    <property type="entry name" value="SAP domain"/>
    <property type="match status" value="1"/>
</dbReference>
<evidence type="ECO:0000256" key="2">
    <source>
        <dbReference type="SAM" id="Coils"/>
    </source>
</evidence>
<keyword evidence="4" id="KW-0812">Transmembrane</keyword>
<feature type="coiled-coil region" evidence="2">
    <location>
        <begin position="1589"/>
        <end position="1641"/>
    </location>
</feature>